<dbReference type="InterPro" id="IPR050302">
    <property type="entry name" value="Rab_GAP_TBC_domain"/>
</dbReference>
<dbReference type="AlphaFoldDB" id="A0A4U8UJ27"/>
<dbReference type="PANTHER" id="PTHR47219:SF9">
    <property type="entry name" value="GTPASE ACTIVATING PROTEIN AND CENTROSOME-ASSOCIATED, ISOFORM B"/>
    <property type="match status" value="1"/>
</dbReference>
<evidence type="ECO:0000259" key="1">
    <source>
        <dbReference type="PROSITE" id="PS50086"/>
    </source>
</evidence>
<dbReference type="Proteomes" id="UP000298663">
    <property type="component" value="Unassembled WGS sequence"/>
</dbReference>
<organism evidence="2 3">
    <name type="scientific">Steinernema carpocapsae</name>
    <name type="common">Entomopathogenic nematode</name>
    <dbReference type="NCBI Taxonomy" id="34508"/>
    <lineage>
        <taxon>Eukaryota</taxon>
        <taxon>Metazoa</taxon>
        <taxon>Ecdysozoa</taxon>
        <taxon>Nematoda</taxon>
        <taxon>Chromadorea</taxon>
        <taxon>Rhabditida</taxon>
        <taxon>Tylenchina</taxon>
        <taxon>Panagrolaimomorpha</taxon>
        <taxon>Strongyloidoidea</taxon>
        <taxon>Steinernematidae</taxon>
        <taxon>Steinernema</taxon>
    </lineage>
</organism>
<reference evidence="2 3" key="1">
    <citation type="journal article" date="2015" name="Genome Biol.">
        <title>Comparative genomics of Steinernema reveals deeply conserved gene regulatory networks.</title>
        <authorList>
            <person name="Dillman A.R."/>
            <person name="Macchietto M."/>
            <person name="Porter C.F."/>
            <person name="Rogers A."/>
            <person name="Williams B."/>
            <person name="Antoshechkin I."/>
            <person name="Lee M.M."/>
            <person name="Goodwin Z."/>
            <person name="Lu X."/>
            <person name="Lewis E.E."/>
            <person name="Goodrich-Blair H."/>
            <person name="Stock S.P."/>
            <person name="Adams B.J."/>
            <person name="Sternberg P.W."/>
            <person name="Mortazavi A."/>
        </authorList>
    </citation>
    <scope>NUCLEOTIDE SEQUENCE [LARGE SCALE GENOMIC DNA]</scope>
    <source>
        <strain evidence="2 3">ALL</strain>
    </source>
</reference>
<protein>
    <recommendedName>
        <fullName evidence="1">Rab-GAP TBC domain-containing protein</fullName>
    </recommendedName>
</protein>
<dbReference type="EMBL" id="AZBU02000001">
    <property type="protein sequence ID" value="TMS32854.1"/>
    <property type="molecule type" value="Genomic_DNA"/>
</dbReference>
<dbReference type="GO" id="GO:0031267">
    <property type="term" value="F:small GTPase binding"/>
    <property type="evidence" value="ECO:0007669"/>
    <property type="project" value="TreeGrafter"/>
</dbReference>
<dbReference type="InterPro" id="IPR000195">
    <property type="entry name" value="Rab-GAP-TBC_dom"/>
</dbReference>
<proteinExistence type="predicted"/>
<name>A0A4U8UJ27_STECR</name>
<keyword evidence="3" id="KW-1185">Reference proteome</keyword>
<dbReference type="InterPro" id="IPR035969">
    <property type="entry name" value="Rab-GAP_TBC_sf"/>
</dbReference>
<sequence>MFTRSSPLPSSSPESHRVSLLKRRIPLLNGLKIEDIRKRLRIISEYKNNQKLCLNGSTDKVYDDYGFVIDNYSAYENPFSVQRKRKDHEDFEKWLPIFRKWKDDKPSNDVSEAVYSGVPNAVRDYLWPRLLRVKFVRKQGSTSTYRELLVRAKKLSPFLGQIDLDVMRTFTTHRDFEKRHGNM</sequence>
<accession>A0A4U8UJ27</accession>
<gene>
    <name evidence="2" type="ORF">L596_000652</name>
</gene>
<evidence type="ECO:0000313" key="2">
    <source>
        <dbReference type="EMBL" id="TMS32854.1"/>
    </source>
</evidence>
<dbReference type="PANTHER" id="PTHR47219">
    <property type="entry name" value="RAB GTPASE-ACTIVATING PROTEIN 1-LIKE"/>
    <property type="match status" value="1"/>
</dbReference>
<dbReference type="SUPFAM" id="SSF47923">
    <property type="entry name" value="Ypt/Rab-GAP domain of gyp1p"/>
    <property type="match status" value="1"/>
</dbReference>
<reference evidence="2 3" key="2">
    <citation type="journal article" date="2019" name="G3 (Bethesda)">
        <title>Hybrid Assembly of the Genome of the Entomopathogenic Nematode Steinernema carpocapsae Identifies the X-Chromosome.</title>
        <authorList>
            <person name="Serra L."/>
            <person name="Macchietto M."/>
            <person name="Macias-Munoz A."/>
            <person name="McGill C.J."/>
            <person name="Rodriguez I.M."/>
            <person name="Rodriguez B."/>
            <person name="Murad R."/>
            <person name="Mortazavi A."/>
        </authorList>
    </citation>
    <scope>NUCLEOTIDE SEQUENCE [LARGE SCALE GENOMIC DNA]</scope>
    <source>
        <strain evidence="2 3">ALL</strain>
    </source>
</reference>
<dbReference type="OrthoDB" id="294251at2759"/>
<comment type="caution">
    <text evidence="2">The sequence shown here is derived from an EMBL/GenBank/DDBJ whole genome shotgun (WGS) entry which is preliminary data.</text>
</comment>
<dbReference type="PROSITE" id="PS50086">
    <property type="entry name" value="TBC_RABGAP"/>
    <property type="match status" value="1"/>
</dbReference>
<dbReference type="GO" id="GO:0005096">
    <property type="term" value="F:GTPase activator activity"/>
    <property type="evidence" value="ECO:0007669"/>
    <property type="project" value="TreeGrafter"/>
</dbReference>
<evidence type="ECO:0000313" key="3">
    <source>
        <dbReference type="Proteomes" id="UP000298663"/>
    </source>
</evidence>
<feature type="domain" description="Rab-GAP TBC" evidence="1">
    <location>
        <begin position="117"/>
        <end position="183"/>
    </location>
</feature>